<reference evidence="2 3" key="1">
    <citation type="submission" date="2018-08" db="EMBL/GenBank/DDBJ databases">
        <title>Lysobacter sp. zong2l5, whole genome shotgun sequence.</title>
        <authorList>
            <person name="Zhang X."/>
            <person name="Feng G."/>
            <person name="Zhu H."/>
        </authorList>
    </citation>
    <scope>NUCLEOTIDE SEQUENCE [LARGE SCALE GENOMIC DNA]</scope>
    <source>
        <strain evidence="3">zong2l5</strain>
    </source>
</reference>
<keyword evidence="2" id="KW-0540">Nuclease</keyword>
<gene>
    <name evidence="2" type="ORF">DX914_12165</name>
</gene>
<dbReference type="RefSeq" id="WP_115859397.1">
    <property type="nucleotide sequence ID" value="NZ_QTSU01000002.1"/>
</dbReference>
<dbReference type="Pfam" id="PF04480">
    <property type="entry name" value="DUF559"/>
    <property type="match status" value="1"/>
</dbReference>
<feature type="domain" description="DUF559" evidence="1">
    <location>
        <begin position="7"/>
        <end position="110"/>
    </location>
</feature>
<dbReference type="InterPro" id="IPR007569">
    <property type="entry name" value="DUF559"/>
</dbReference>
<dbReference type="PANTHER" id="PTHR38590">
    <property type="entry name" value="BLL0828 PROTEIN"/>
    <property type="match status" value="1"/>
</dbReference>
<proteinExistence type="predicted"/>
<keyword evidence="3" id="KW-1185">Reference proteome</keyword>
<evidence type="ECO:0000259" key="1">
    <source>
        <dbReference type="Pfam" id="PF04480"/>
    </source>
</evidence>
<accession>A0A371JZJ4</accession>
<dbReference type="GO" id="GO:0004519">
    <property type="term" value="F:endonuclease activity"/>
    <property type="evidence" value="ECO:0007669"/>
    <property type="project" value="UniProtKB-KW"/>
</dbReference>
<dbReference type="Gene3D" id="3.40.960.10">
    <property type="entry name" value="VSR Endonuclease"/>
    <property type="match status" value="1"/>
</dbReference>
<dbReference type="OrthoDB" id="9798754at2"/>
<dbReference type="PANTHER" id="PTHR38590:SF1">
    <property type="entry name" value="BLL0828 PROTEIN"/>
    <property type="match status" value="1"/>
</dbReference>
<comment type="caution">
    <text evidence="2">The sequence shown here is derived from an EMBL/GenBank/DDBJ whole genome shotgun (WGS) entry which is preliminary data.</text>
</comment>
<dbReference type="EMBL" id="QTSU01000002">
    <property type="protein sequence ID" value="RDZ27020.1"/>
    <property type="molecule type" value="Genomic_DNA"/>
</dbReference>
<dbReference type="InterPro" id="IPR011335">
    <property type="entry name" value="Restrct_endonuc-II-like"/>
</dbReference>
<organism evidence="2 3">
    <name type="scientific">Lysobacter silvisoli</name>
    <dbReference type="NCBI Taxonomy" id="2293254"/>
    <lineage>
        <taxon>Bacteria</taxon>
        <taxon>Pseudomonadati</taxon>
        <taxon>Pseudomonadota</taxon>
        <taxon>Gammaproteobacteria</taxon>
        <taxon>Lysobacterales</taxon>
        <taxon>Lysobacteraceae</taxon>
        <taxon>Lysobacter</taxon>
    </lineage>
</organism>
<dbReference type="Proteomes" id="UP000264492">
    <property type="component" value="Unassembled WGS sequence"/>
</dbReference>
<keyword evidence="2" id="KW-0378">Hydrolase</keyword>
<evidence type="ECO:0000313" key="2">
    <source>
        <dbReference type="EMBL" id="RDZ27020.1"/>
    </source>
</evidence>
<name>A0A371JZJ4_9GAMM</name>
<keyword evidence="2" id="KW-0255">Endonuclease</keyword>
<dbReference type="AlphaFoldDB" id="A0A371JZJ4"/>
<dbReference type="InterPro" id="IPR047216">
    <property type="entry name" value="Endonuclease_DUF559_bact"/>
</dbReference>
<dbReference type="CDD" id="cd01038">
    <property type="entry name" value="Endonuclease_DUF559"/>
    <property type="match status" value="1"/>
</dbReference>
<dbReference type="SUPFAM" id="SSF52980">
    <property type="entry name" value="Restriction endonuclease-like"/>
    <property type="match status" value="1"/>
</dbReference>
<evidence type="ECO:0000313" key="3">
    <source>
        <dbReference type="Proteomes" id="UP000264492"/>
    </source>
</evidence>
<protein>
    <submittedName>
        <fullName evidence="2">Endonuclease domain-containing protein</fullName>
    </submittedName>
</protein>
<sequence>MRSGQKRGFARHLRRGMTDAESRLWFHLRNRALDGRKFRRQVPIGPYVVDFVCVQARLALELDGGQYVGFTKDPARTAFLRKQGYRVLRFWNNDVLQRTDAVLEQVLTALAPDPDPTFDPT</sequence>